<name>G0QJK0_ICHMU</name>
<dbReference type="FunCoup" id="G0QJK0">
    <property type="interactions" value="377"/>
</dbReference>
<gene>
    <name evidence="1" type="ORF">IMG5_006000</name>
</gene>
<dbReference type="EC" id="2.3.1.48" evidence="1"/>
<sequence length="189" mass="21924">MGNDSQKPIQQPKPADPIEIQIDLKMAQKQFERESKKAEKEQIQIMEKARQAVQKGNEEGAKLYLQNAMAKQKFSQNMLKMSHKIDAISAQIKMNQGNAQYIQQLNKITPYLQHHSSNLSLEQMYGQLNNFEQAMDELTIGQKVMDNIMNKNDIQSDVAIDSMLQNMKLEYAQDINQNFQTNSKYKLYY</sequence>
<dbReference type="AlphaFoldDB" id="G0QJK0"/>
<dbReference type="OMA" id="QQITMVM"/>
<dbReference type="Proteomes" id="UP000008983">
    <property type="component" value="Unassembled WGS sequence"/>
</dbReference>
<evidence type="ECO:0000313" key="1">
    <source>
        <dbReference type="EMBL" id="EGR34601.1"/>
    </source>
</evidence>
<dbReference type="RefSeq" id="XP_004039905.1">
    <property type="nucleotide sequence ID" value="XM_004039857.1"/>
</dbReference>
<evidence type="ECO:0000313" key="2">
    <source>
        <dbReference type="Proteomes" id="UP000008983"/>
    </source>
</evidence>
<dbReference type="eggNOG" id="KOG3232">
    <property type="taxonomic scope" value="Eukaryota"/>
</dbReference>
<dbReference type="GeneID" id="14910791"/>
<dbReference type="GO" id="GO:0061733">
    <property type="term" value="F:protein-lysine-acetyltransferase activity"/>
    <property type="evidence" value="ECO:0007669"/>
    <property type="project" value="UniProtKB-EC"/>
</dbReference>
<dbReference type="PANTHER" id="PTHR10476">
    <property type="entry name" value="CHARGED MULTIVESICULAR BODY PROTEIN"/>
    <property type="match status" value="1"/>
</dbReference>
<keyword evidence="2" id="KW-1185">Reference proteome</keyword>
<dbReference type="InterPro" id="IPR005024">
    <property type="entry name" value="Snf7_fam"/>
</dbReference>
<dbReference type="GO" id="GO:0007034">
    <property type="term" value="P:vacuolar transport"/>
    <property type="evidence" value="ECO:0007669"/>
    <property type="project" value="InterPro"/>
</dbReference>
<organism evidence="1 2">
    <name type="scientific">Ichthyophthirius multifiliis</name>
    <name type="common">White spot disease agent</name>
    <name type="synonym">Ich</name>
    <dbReference type="NCBI Taxonomy" id="5932"/>
    <lineage>
        <taxon>Eukaryota</taxon>
        <taxon>Sar</taxon>
        <taxon>Alveolata</taxon>
        <taxon>Ciliophora</taxon>
        <taxon>Intramacronucleata</taxon>
        <taxon>Oligohymenophorea</taxon>
        <taxon>Hymenostomatida</taxon>
        <taxon>Ophryoglenina</taxon>
        <taxon>Ichthyophthirius</taxon>
    </lineage>
</organism>
<dbReference type="STRING" id="857967.G0QJK0"/>
<dbReference type="InParanoid" id="G0QJK0"/>
<accession>G0QJK0</accession>
<dbReference type="EMBL" id="GL983070">
    <property type="protein sequence ID" value="EGR34601.1"/>
    <property type="molecule type" value="Genomic_DNA"/>
</dbReference>
<protein>
    <submittedName>
        <fullName evidence="1">Snf7 family protein, putative</fullName>
        <ecNumber evidence="1">2.3.1.48</ecNumber>
    </submittedName>
</protein>
<keyword evidence="1" id="KW-0808">Transferase</keyword>
<proteinExistence type="predicted"/>
<dbReference type="Gene3D" id="6.10.140.1230">
    <property type="match status" value="1"/>
</dbReference>
<dbReference type="OrthoDB" id="10266568at2759"/>
<reference evidence="1 2" key="1">
    <citation type="submission" date="2011-07" db="EMBL/GenBank/DDBJ databases">
        <authorList>
            <person name="Coyne R."/>
            <person name="Brami D."/>
            <person name="Johnson J."/>
            <person name="Hostetler J."/>
            <person name="Hannick L."/>
            <person name="Clark T."/>
            <person name="Cassidy-Hanley D."/>
            <person name="Inman J."/>
        </authorList>
    </citation>
    <scope>NUCLEOTIDE SEQUENCE [LARGE SCALE GENOMIC DNA]</scope>
    <source>
        <strain evidence="1 2">G5</strain>
    </source>
</reference>
<keyword evidence="1" id="KW-0012">Acyltransferase</keyword>